<dbReference type="Proteomes" id="UP000284375">
    <property type="component" value="Unassembled WGS sequence"/>
</dbReference>
<evidence type="ECO:0008006" key="4">
    <source>
        <dbReference type="Google" id="ProtNLM"/>
    </source>
</evidence>
<name>A0A423WJH4_CYTCH</name>
<sequence length="204" mass="22869">MAVFGMDMERWAAYAFKDTYHRDSFIENHPVDDSDALRIDPIAGGSLCLENPIPGPIDYFFGVVQEILKKSDAEWDLAVRVITGLVKKTKPHYLLAICADKRLDGGRRHVERFHQWITDMGEITAELLAKVEDIAVAGESFRESRLQLGDCGSAAPANEFSLTLRNIDESFRHIAALSKKLARVERELKEGCRQAVSANLWPPA</sequence>
<evidence type="ECO:0000256" key="1">
    <source>
        <dbReference type="SAM" id="Coils"/>
    </source>
</evidence>
<comment type="caution">
    <text evidence="2">The sequence shown here is derived from an EMBL/GenBank/DDBJ whole genome shotgun (WGS) entry which is preliminary data.</text>
</comment>
<dbReference type="EMBL" id="LJZO01000003">
    <property type="protein sequence ID" value="ROW03475.1"/>
    <property type="molecule type" value="Genomic_DNA"/>
</dbReference>
<evidence type="ECO:0000313" key="2">
    <source>
        <dbReference type="EMBL" id="ROW03475.1"/>
    </source>
</evidence>
<keyword evidence="3" id="KW-1185">Reference proteome</keyword>
<accession>A0A423WJH4</accession>
<reference evidence="2 3" key="1">
    <citation type="submission" date="2015-09" db="EMBL/GenBank/DDBJ databases">
        <title>Host preference determinants of Valsa canker pathogens revealed by comparative genomics.</title>
        <authorList>
            <person name="Yin Z."/>
            <person name="Huang L."/>
        </authorList>
    </citation>
    <scope>NUCLEOTIDE SEQUENCE [LARGE SCALE GENOMIC DNA]</scope>
    <source>
        <strain evidence="2 3">YSFL</strain>
    </source>
</reference>
<feature type="coiled-coil region" evidence="1">
    <location>
        <begin position="167"/>
        <end position="194"/>
    </location>
</feature>
<dbReference type="AlphaFoldDB" id="A0A423WJH4"/>
<organism evidence="2 3">
    <name type="scientific">Cytospora chrysosperma</name>
    <name type="common">Cytospora canker fungus</name>
    <name type="synonym">Sphaeria chrysosperma</name>
    <dbReference type="NCBI Taxonomy" id="252740"/>
    <lineage>
        <taxon>Eukaryota</taxon>
        <taxon>Fungi</taxon>
        <taxon>Dikarya</taxon>
        <taxon>Ascomycota</taxon>
        <taxon>Pezizomycotina</taxon>
        <taxon>Sordariomycetes</taxon>
        <taxon>Sordariomycetidae</taxon>
        <taxon>Diaporthales</taxon>
        <taxon>Cytosporaceae</taxon>
        <taxon>Cytospora</taxon>
    </lineage>
</organism>
<keyword evidence="1" id="KW-0175">Coiled coil</keyword>
<evidence type="ECO:0000313" key="3">
    <source>
        <dbReference type="Proteomes" id="UP000284375"/>
    </source>
</evidence>
<gene>
    <name evidence="2" type="ORF">VSDG_01557</name>
</gene>
<proteinExistence type="predicted"/>
<protein>
    <recommendedName>
        <fullName evidence="4">Fungal N-terminal domain-containing protein</fullName>
    </recommendedName>
</protein>